<dbReference type="PANTHER" id="PTHR15323:SF6">
    <property type="entry name" value="CELL DIVISION CYCLE PROTEIN 123 HOMOLOG"/>
    <property type="match status" value="1"/>
</dbReference>
<proteinExistence type="inferred from homology"/>
<dbReference type="GO" id="GO:0005737">
    <property type="term" value="C:cytoplasm"/>
    <property type="evidence" value="ECO:0007669"/>
    <property type="project" value="TreeGrafter"/>
</dbReference>
<evidence type="ECO:0000256" key="2">
    <source>
        <dbReference type="SAM" id="MobiDB-lite"/>
    </source>
</evidence>
<dbReference type="PANTHER" id="PTHR15323">
    <property type="entry name" value="D123 PROTEIN"/>
    <property type="match status" value="1"/>
</dbReference>
<comment type="similarity">
    <text evidence="1">Belongs to the CDC123 family.</text>
</comment>
<feature type="compositionally biased region" description="Acidic residues" evidence="2">
    <location>
        <begin position="58"/>
        <end position="68"/>
    </location>
</feature>
<evidence type="ECO:0000256" key="1">
    <source>
        <dbReference type="ARBA" id="ARBA00011047"/>
    </source>
</evidence>
<feature type="region of interest" description="Disordered" evidence="2">
    <location>
        <begin position="334"/>
        <end position="374"/>
    </location>
</feature>
<dbReference type="InterPro" id="IPR009772">
    <property type="entry name" value="CDC123"/>
</dbReference>
<comment type="caution">
    <text evidence="3">The sequence shown here is derived from an EMBL/GenBank/DDBJ whole genome shotgun (WGS) entry which is preliminary data.</text>
</comment>
<sequence>MKIQNVQNCTFSKWYTTFKDVTIKSRILPIPDDFLEYLLADGVVLPEGASPNCPGNDSDNDNTENEMTDWDKDVPECKAPTFPEFEEAIRSIIKSKFMGGKVFPKLNWSAPKDATWISFDRTLKCTCPSDVYLLLKSSDFITRDLTQPFLHCEDYNDGDKVPVQYELVLRRWHTLEPGTEFRCFVKENQLIGITQRDCGSCFPHINNEKSSIIADISAFHYHVIGDKFPDSSYVFDIYRKQQGKVYLIDFNPFGVVTDSLLFDWEELESYTSDTQLKSTSGESSQVPAFRYIDSSTGVQPDPYSQYAMPVDFKDLTSGEDAYKLVDFLKMKIQGQENDSSSSDDEPTVAIETTTVTNTTESHSKDFKQTSTSKS</sequence>
<evidence type="ECO:0000313" key="3">
    <source>
        <dbReference type="EMBL" id="CAH1783543.1"/>
    </source>
</evidence>
<evidence type="ECO:0000313" key="4">
    <source>
        <dbReference type="Proteomes" id="UP000749559"/>
    </source>
</evidence>
<dbReference type="OrthoDB" id="360540at2759"/>
<feature type="region of interest" description="Disordered" evidence="2">
    <location>
        <begin position="49"/>
        <end position="73"/>
    </location>
</feature>
<gene>
    <name evidence="3" type="ORF">OFUS_LOCUS9875</name>
</gene>
<dbReference type="EMBL" id="CAIIXF020000005">
    <property type="protein sequence ID" value="CAH1783543.1"/>
    <property type="molecule type" value="Genomic_DNA"/>
</dbReference>
<reference evidence="3" key="1">
    <citation type="submission" date="2022-03" db="EMBL/GenBank/DDBJ databases">
        <authorList>
            <person name="Martin C."/>
        </authorList>
    </citation>
    <scope>NUCLEOTIDE SEQUENCE</scope>
</reference>
<protein>
    <submittedName>
        <fullName evidence="3">Uncharacterized protein</fullName>
    </submittedName>
</protein>
<dbReference type="Pfam" id="PF07065">
    <property type="entry name" value="D123"/>
    <property type="match status" value="1"/>
</dbReference>
<accession>A0A8J1XGT3</accession>
<name>A0A8J1XGT3_OWEFU</name>
<keyword evidence="4" id="KW-1185">Reference proteome</keyword>
<feature type="compositionally biased region" description="Low complexity" evidence="2">
    <location>
        <begin position="347"/>
        <end position="360"/>
    </location>
</feature>
<organism evidence="3 4">
    <name type="scientific">Owenia fusiformis</name>
    <name type="common">Polychaete worm</name>
    <dbReference type="NCBI Taxonomy" id="6347"/>
    <lineage>
        <taxon>Eukaryota</taxon>
        <taxon>Metazoa</taxon>
        <taxon>Spiralia</taxon>
        <taxon>Lophotrochozoa</taxon>
        <taxon>Annelida</taxon>
        <taxon>Polychaeta</taxon>
        <taxon>Sedentaria</taxon>
        <taxon>Canalipalpata</taxon>
        <taxon>Sabellida</taxon>
        <taxon>Oweniida</taxon>
        <taxon>Oweniidae</taxon>
        <taxon>Owenia</taxon>
    </lineage>
</organism>
<dbReference type="AlphaFoldDB" id="A0A8J1XGT3"/>
<dbReference type="Proteomes" id="UP000749559">
    <property type="component" value="Unassembled WGS sequence"/>
</dbReference>